<evidence type="ECO:0000256" key="2">
    <source>
        <dbReference type="ARBA" id="ARBA00007965"/>
    </source>
</evidence>
<dbReference type="AlphaFoldDB" id="A0AAW1TM03"/>
<reference evidence="8 9" key="1">
    <citation type="submission" date="2023-03" db="EMBL/GenBank/DDBJ databases">
        <title>Genome insight into feeding habits of ladybird beetles.</title>
        <authorList>
            <person name="Li H.-S."/>
            <person name="Huang Y.-H."/>
            <person name="Pang H."/>
        </authorList>
    </citation>
    <scope>NUCLEOTIDE SEQUENCE [LARGE SCALE GENOMIC DNA]</scope>
    <source>
        <strain evidence="8">SYSU_2023b</strain>
        <tissue evidence="8">Whole body</tissue>
    </source>
</reference>
<accession>A0AAW1TM03</accession>
<dbReference type="EMBL" id="JARQZJ010000005">
    <property type="protein sequence ID" value="KAK9871223.1"/>
    <property type="molecule type" value="Genomic_DNA"/>
</dbReference>
<feature type="transmembrane region" description="Helical" evidence="7">
    <location>
        <begin position="94"/>
        <end position="115"/>
    </location>
</feature>
<keyword evidence="4 7" id="KW-0812">Transmembrane</keyword>
<name>A0AAW1TM03_9CUCU</name>
<comment type="similarity">
    <text evidence="2">Belongs to the SLC29A/ENT transporter (TC 2.A.57) family.</text>
</comment>
<dbReference type="SUPFAM" id="SSF103473">
    <property type="entry name" value="MFS general substrate transporter"/>
    <property type="match status" value="1"/>
</dbReference>
<dbReference type="PANTHER" id="PTHR10332:SF88">
    <property type="entry name" value="EQUILIBRATIVE NUCLEOSIDE TRANSPORTER 1, ISOFORM A"/>
    <property type="match status" value="1"/>
</dbReference>
<feature type="transmembrane region" description="Helical" evidence="7">
    <location>
        <begin position="159"/>
        <end position="181"/>
    </location>
</feature>
<comment type="subcellular location">
    <subcellularLocation>
        <location evidence="1">Membrane</location>
        <topology evidence="1">Multi-pass membrane protein</topology>
    </subcellularLocation>
</comment>
<dbReference type="PANTHER" id="PTHR10332">
    <property type="entry name" value="EQUILIBRATIVE NUCLEOSIDE TRANSPORTER"/>
    <property type="match status" value="1"/>
</dbReference>
<evidence type="ECO:0000256" key="7">
    <source>
        <dbReference type="SAM" id="Phobius"/>
    </source>
</evidence>
<dbReference type="GO" id="GO:0005886">
    <property type="term" value="C:plasma membrane"/>
    <property type="evidence" value="ECO:0007669"/>
    <property type="project" value="TreeGrafter"/>
</dbReference>
<feature type="transmembrane region" description="Helical" evidence="7">
    <location>
        <begin position="18"/>
        <end position="41"/>
    </location>
</feature>
<feature type="transmembrane region" description="Helical" evidence="7">
    <location>
        <begin position="291"/>
        <end position="311"/>
    </location>
</feature>
<dbReference type="Proteomes" id="UP001431783">
    <property type="component" value="Unassembled WGS sequence"/>
</dbReference>
<evidence type="ECO:0000256" key="4">
    <source>
        <dbReference type="ARBA" id="ARBA00022692"/>
    </source>
</evidence>
<feature type="transmembrane region" description="Helical" evidence="7">
    <location>
        <begin position="323"/>
        <end position="344"/>
    </location>
</feature>
<dbReference type="Pfam" id="PF01733">
    <property type="entry name" value="Nucleoside_tran"/>
    <property type="match status" value="1"/>
</dbReference>
<protein>
    <submittedName>
        <fullName evidence="8">Uncharacterized protein</fullName>
    </submittedName>
</protein>
<evidence type="ECO:0000256" key="3">
    <source>
        <dbReference type="ARBA" id="ARBA00022448"/>
    </source>
</evidence>
<evidence type="ECO:0000313" key="8">
    <source>
        <dbReference type="EMBL" id="KAK9871223.1"/>
    </source>
</evidence>
<keyword evidence="6 7" id="KW-0472">Membrane</keyword>
<feature type="transmembrane region" description="Helical" evidence="7">
    <location>
        <begin position="252"/>
        <end position="271"/>
    </location>
</feature>
<keyword evidence="5 7" id="KW-1133">Transmembrane helix</keyword>
<evidence type="ECO:0000313" key="9">
    <source>
        <dbReference type="Proteomes" id="UP001431783"/>
    </source>
</evidence>
<feature type="transmembrane region" description="Helical" evidence="7">
    <location>
        <begin position="356"/>
        <end position="380"/>
    </location>
</feature>
<proteinExistence type="inferred from homology"/>
<keyword evidence="9" id="KW-1185">Reference proteome</keyword>
<dbReference type="InterPro" id="IPR036259">
    <property type="entry name" value="MFS_trans_sf"/>
</dbReference>
<evidence type="ECO:0000256" key="1">
    <source>
        <dbReference type="ARBA" id="ARBA00004141"/>
    </source>
</evidence>
<dbReference type="InterPro" id="IPR002259">
    <property type="entry name" value="Eqnu_transpt"/>
</dbReference>
<gene>
    <name evidence="8" type="ORF">WA026_011499</name>
</gene>
<comment type="caution">
    <text evidence="8">The sequence shown here is derived from an EMBL/GenBank/DDBJ whole genome shotgun (WGS) entry which is preliminary data.</text>
</comment>
<organism evidence="8 9">
    <name type="scientific">Henosepilachna vigintioctopunctata</name>
    <dbReference type="NCBI Taxonomy" id="420089"/>
    <lineage>
        <taxon>Eukaryota</taxon>
        <taxon>Metazoa</taxon>
        <taxon>Ecdysozoa</taxon>
        <taxon>Arthropoda</taxon>
        <taxon>Hexapoda</taxon>
        <taxon>Insecta</taxon>
        <taxon>Pterygota</taxon>
        <taxon>Neoptera</taxon>
        <taxon>Endopterygota</taxon>
        <taxon>Coleoptera</taxon>
        <taxon>Polyphaga</taxon>
        <taxon>Cucujiformia</taxon>
        <taxon>Coccinelloidea</taxon>
        <taxon>Coccinellidae</taxon>
        <taxon>Epilachninae</taxon>
        <taxon>Epilachnini</taxon>
        <taxon>Henosepilachna</taxon>
    </lineage>
</organism>
<feature type="transmembrane region" description="Helical" evidence="7">
    <location>
        <begin position="127"/>
        <end position="152"/>
    </location>
</feature>
<feature type="transmembrane region" description="Helical" evidence="7">
    <location>
        <begin position="392"/>
        <end position="417"/>
    </location>
</feature>
<evidence type="ECO:0000256" key="5">
    <source>
        <dbReference type="ARBA" id="ARBA00022989"/>
    </source>
</evidence>
<dbReference type="GO" id="GO:0005337">
    <property type="term" value="F:nucleoside transmembrane transporter activity"/>
    <property type="evidence" value="ECO:0007669"/>
    <property type="project" value="InterPro"/>
</dbReference>
<evidence type="ECO:0000256" key="6">
    <source>
        <dbReference type="ARBA" id="ARBA00023136"/>
    </source>
</evidence>
<feature type="transmembrane region" description="Helical" evidence="7">
    <location>
        <begin position="193"/>
        <end position="213"/>
    </location>
</feature>
<keyword evidence="3" id="KW-0813">Transport</keyword>
<sequence>MTKASDNGPNDRYNLSLILFYTMGIVTQVSSSFILNAQLYWKYKFRDVDKEWDPANDSPNELQKEFTADFSVVGNVTPLATIALSVIFTRRWNITYRILACFTIYIAIYLLIMLFALIDTDSWQRTFFYTTIVIVVLATSTNSLFLVTLLHLCAKFPPIYLAAMLSGQAMCGIFSSSVQILTLIVDSNPTTNGLLYFSVAMLCIIVTFIMFLINRSHSKFFQYQIKQIVIDQTDRVNMKKELVFTVLRNQKTIFFALLFVAGATTMIQPGITSTIRSMDQGNGNKWNDTYFVPAITFLAYFICDLCGRELAMRIAKPSNSVAILIFSLCRIPLVVMLLMCNLSVKDSTPVIVQSDVIYILLQLLLGLTNGFGLNICIVSAPRNYKNPKEETTLTIAILAAIIVLGDAIAASLGLILVKIL</sequence>